<keyword evidence="2 4" id="KW-0238">DNA-binding</keyword>
<dbReference type="CDD" id="cd11378">
    <property type="entry name" value="DUF296"/>
    <property type="match status" value="1"/>
</dbReference>
<dbReference type="Pfam" id="PF03479">
    <property type="entry name" value="PCC"/>
    <property type="match status" value="1"/>
</dbReference>
<comment type="domain">
    <text evidence="4">The PPC domain mediates interactions between AHL proteins.</text>
</comment>
<feature type="region of interest" description="Disordered" evidence="5">
    <location>
        <begin position="116"/>
        <end position="153"/>
    </location>
</feature>
<name>A0A2G2V1V4_CAPBA</name>
<dbReference type="Gene3D" id="3.30.1330.80">
    <property type="entry name" value="Hypothetical protein, similar to alpha- acetolactate decarboxylase, domain 2"/>
    <property type="match status" value="1"/>
</dbReference>
<evidence type="ECO:0000313" key="7">
    <source>
        <dbReference type="EMBL" id="PHT26964.1"/>
    </source>
</evidence>
<evidence type="ECO:0000313" key="8">
    <source>
        <dbReference type="Proteomes" id="UP000224567"/>
    </source>
</evidence>
<dbReference type="OrthoDB" id="913036at2759"/>
<keyword evidence="4" id="KW-0539">Nucleus</keyword>
<evidence type="ECO:0000259" key="6">
    <source>
        <dbReference type="Pfam" id="PF03479"/>
    </source>
</evidence>
<comment type="caution">
    <text evidence="7">The sequence shown here is derived from an EMBL/GenBank/DDBJ whole genome shotgun (WGS) entry which is preliminary data.</text>
</comment>
<organism evidence="7 8">
    <name type="scientific">Capsicum baccatum</name>
    <name type="common">Peruvian pepper</name>
    <dbReference type="NCBI Taxonomy" id="33114"/>
    <lineage>
        <taxon>Eukaryota</taxon>
        <taxon>Viridiplantae</taxon>
        <taxon>Streptophyta</taxon>
        <taxon>Embryophyta</taxon>
        <taxon>Tracheophyta</taxon>
        <taxon>Spermatophyta</taxon>
        <taxon>Magnoliopsida</taxon>
        <taxon>eudicotyledons</taxon>
        <taxon>Gunneridae</taxon>
        <taxon>Pentapetalae</taxon>
        <taxon>asterids</taxon>
        <taxon>lamiids</taxon>
        <taxon>Solanales</taxon>
        <taxon>Solanaceae</taxon>
        <taxon>Solanoideae</taxon>
        <taxon>Capsiceae</taxon>
        <taxon>Capsicum</taxon>
    </lineage>
</organism>
<evidence type="ECO:0000256" key="4">
    <source>
        <dbReference type="RuleBase" id="RU367031"/>
    </source>
</evidence>
<keyword evidence="8" id="KW-1185">Reference proteome</keyword>
<dbReference type="PANTHER" id="PTHR31500">
    <property type="entry name" value="AT-HOOK MOTIF NUCLEAR-LOCALIZED PROTEIN 9"/>
    <property type="match status" value="1"/>
</dbReference>
<reference evidence="8" key="2">
    <citation type="journal article" date="2017" name="J. Anim. Genet.">
        <title>Multiple reference genome sequences of hot pepper reveal the massive evolution of plant disease resistance genes by retroduplication.</title>
        <authorList>
            <person name="Kim S."/>
            <person name="Park J."/>
            <person name="Yeom S.-I."/>
            <person name="Kim Y.-M."/>
            <person name="Seo E."/>
            <person name="Kim K.-T."/>
            <person name="Kim M.-S."/>
            <person name="Lee J.M."/>
            <person name="Cheong K."/>
            <person name="Shin H.-S."/>
            <person name="Kim S.-B."/>
            <person name="Han K."/>
            <person name="Lee J."/>
            <person name="Park M."/>
            <person name="Lee H.-A."/>
            <person name="Lee H.-Y."/>
            <person name="Lee Y."/>
            <person name="Oh S."/>
            <person name="Lee J.H."/>
            <person name="Choi E."/>
            <person name="Choi E."/>
            <person name="Lee S.E."/>
            <person name="Jeon J."/>
            <person name="Kim H."/>
            <person name="Choi G."/>
            <person name="Song H."/>
            <person name="Lee J."/>
            <person name="Lee S.-C."/>
            <person name="Kwon J.-K."/>
            <person name="Lee H.-Y."/>
            <person name="Koo N."/>
            <person name="Hong Y."/>
            <person name="Kim R.W."/>
            <person name="Kang W.-H."/>
            <person name="Huh J.H."/>
            <person name="Kang B.-C."/>
            <person name="Yang T.-J."/>
            <person name="Lee Y.-H."/>
            <person name="Bennetzen J.L."/>
            <person name="Choi D."/>
        </authorList>
    </citation>
    <scope>NUCLEOTIDE SEQUENCE [LARGE SCALE GENOMIC DNA]</scope>
    <source>
        <strain evidence="8">cv. PBC81</strain>
    </source>
</reference>
<dbReference type="GO" id="GO:0003680">
    <property type="term" value="F:minor groove of adenine-thymine-rich DNA binding"/>
    <property type="evidence" value="ECO:0007669"/>
    <property type="project" value="UniProtKB-UniRule"/>
</dbReference>
<dbReference type="GO" id="GO:0005634">
    <property type="term" value="C:nucleus"/>
    <property type="evidence" value="ECO:0007669"/>
    <property type="project" value="UniProtKB-SubCell"/>
</dbReference>
<evidence type="ECO:0000256" key="5">
    <source>
        <dbReference type="SAM" id="MobiDB-lite"/>
    </source>
</evidence>
<proteinExistence type="predicted"/>
<dbReference type="InterPro" id="IPR039605">
    <property type="entry name" value="AHL"/>
</dbReference>
<feature type="domain" description="PPC" evidence="6">
    <location>
        <begin position="52"/>
        <end position="109"/>
    </location>
</feature>
<comment type="subcellular location">
    <subcellularLocation>
        <location evidence="4">Nucleus</location>
    </subcellularLocation>
</comment>
<dbReference type="InterPro" id="IPR005175">
    <property type="entry name" value="PPC_dom"/>
</dbReference>
<keyword evidence="1 4" id="KW-0805">Transcription regulation</keyword>
<dbReference type="AlphaFoldDB" id="A0A2G2V1V4"/>
<dbReference type="Proteomes" id="UP000224567">
    <property type="component" value="Unassembled WGS sequence"/>
</dbReference>
<dbReference type="EMBL" id="MLFT02000574">
    <property type="protein sequence ID" value="PHT26964.1"/>
    <property type="molecule type" value="Genomic_DNA"/>
</dbReference>
<comment type="function">
    <text evidence="4">Transcription factor that specifically binds AT-rich DNA sequences related to the nuclear matrix attachment regions (MARs).</text>
</comment>
<evidence type="ECO:0000256" key="2">
    <source>
        <dbReference type="ARBA" id="ARBA00023125"/>
    </source>
</evidence>
<dbReference type="SUPFAM" id="SSF117856">
    <property type="entry name" value="AF0104/ALDC/Ptd012-like"/>
    <property type="match status" value="1"/>
</dbReference>
<evidence type="ECO:0000256" key="1">
    <source>
        <dbReference type="ARBA" id="ARBA00023015"/>
    </source>
</evidence>
<keyword evidence="3 4" id="KW-0804">Transcription</keyword>
<reference evidence="7 8" key="1">
    <citation type="journal article" date="2017" name="Genome Biol.">
        <title>New reference genome sequences of hot pepper reveal the massive evolution of plant disease-resistance genes by retroduplication.</title>
        <authorList>
            <person name="Kim S."/>
            <person name="Park J."/>
            <person name="Yeom S.I."/>
            <person name="Kim Y.M."/>
            <person name="Seo E."/>
            <person name="Kim K.T."/>
            <person name="Kim M.S."/>
            <person name="Lee J.M."/>
            <person name="Cheong K."/>
            <person name="Shin H.S."/>
            <person name="Kim S.B."/>
            <person name="Han K."/>
            <person name="Lee J."/>
            <person name="Park M."/>
            <person name="Lee H.A."/>
            <person name="Lee H.Y."/>
            <person name="Lee Y."/>
            <person name="Oh S."/>
            <person name="Lee J.H."/>
            <person name="Choi E."/>
            <person name="Choi E."/>
            <person name="Lee S.E."/>
            <person name="Jeon J."/>
            <person name="Kim H."/>
            <person name="Choi G."/>
            <person name="Song H."/>
            <person name="Lee J."/>
            <person name="Lee S.C."/>
            <person name="Kwon J.K."/>
            <person name="Lee H.Y."/>
            <person name="Koo N."/>
            <person name="Hong Y."/>
            <person name="Kim R.W."/>
            <person name="Kang W.H."/>
            <person name="Huh J.H."/>
            <person name="Kang B.C."/>
            <person name="Yang T.J."/>
            <person name="Lee Y.H."/>
            <person name="Bennetzen J.L."/>
            <person name="Choi D."/>
        </authorList>
    </citation>
    <scope>NUCLEOTIDE SEQUENCE [LARGE SCALE GENOMIC DNA]</scope>
    <source>
        <strain evidence="8">cv. PBC81</strain>
    </source>
</reference>
<gene>
    <name evidence="7" type="ORF">CQW23_33430</name>
</gene>
<feature type="compositionally biased region" description="Low complexity" evidence="5">
    <location>
        <begin position="142"/>
        <end position="153"/>
    </location>
</feature>
<accession>A0A2G2V1V4</accession>
<protein>
    <recommendedName>
        <fullName evidence="4">AT-hook motif nuclear-localized protein</fullName>
    </recommendedName>
</protein>
<dbReference type="STRING" id="33114.A0A2G2V1V4"/>
<sequence>MHSLKTYSENPNSIMAYINMIKDHLQFVFYQELDPYVKSPYGTLQLAFCTVIHEGQFDITSLSGSFMRSESGVTGGLNLTMTRPDGSLFGSVVEGKLRAATPIQVVVRSVFPDMEKLESKPPASTPPPNELNFGPPLVTKATSPSTPSSTHLM</sequence>
<dbReference type="PANTHER" id="PTHR31500:SF91">
    <property type="entry name" value="AT-HOOK MOTIF NUCLEAR-LOCALIZED PROTEIN"/>
    <property type="match status" value="1"/>
</dbReference>
<evidence type="ECO:0000256" key="3">
    <source>
        <dbReference type="ARBA" id="ARBA00023163"/>
    </source>
</evidence>